<dbReference type="EMBL" id="BAABRL010000013">
    <property type="protein sequence ID" value="GAA5497254.1"/>
    <property type="molecule type" value="Genomic_DNA"/>
</dbReference>
<gene>
    <name evidence="2" type="ORF">Rhal01_03447</name>
</gene>
<evidence type="ECO:0000313" key="2">
    <source>
        <dbReference type="EMBL" id="GAA5497254.1"/>
    </source>
</evidence>
<accession>A0ABP9V6T9</accession>
<evidence type="ECO:0008006" key="4">
    <source>
        <dbReference type="Google" id="ProtNLM"/>
    </source>
</evidence>
<name>A0ABP9V6T9_9BACT</name>
<evidence type="ECO:0000313" key="3">
    <source>
        <dbReference type="Proteomes" id="UP001424741"/>
    </source>
</evidence>
<keyword evidence="1" id="KW-0472">Membrane</keyword>
<protein>
    <recommendedName>
        <fullName evidence="4">TIGR04222 domain-containing membrane protein</fullName>
    </recommendedName>
</protein>
<keyword evidence="1" id="KW-1133">Transmembrane helix</keyword>
<dbReference type="RefSeq" id="WP_346189785.1">
    <property type="nucleotide sequence ID" value="NZ_BAABRL010000013.1"/>
</dbReference>
<organism evidence="2 3">
    <name type="scientific">Rubritalea halochordaticola</name>
    <dbReference type="NCBI Taxonomy" id="714537"/>
    <lineage>
        <taxon>Bacteria</taxon>
        <taxon>Pseudomonadati</taxon>
        <taxon>Verrucomicrobiota</taxon>
        <taxon>Verrucomicrobiia</taxon>
        <taxon>Verrucomicrobiales</taxon>
        <taxon>Rubritaleaceae</taxon>
        <taxon>Rubritalea</taxon>
    </lineage>
</organism>
<proteinExistence type="predicted"/>
<dbReference type="Proteomes" id="UP001424741">
    <property type="component" value="Unassembled WGS sequence"/>
</dbReference>
<keyword evidence="1" id="KW-0812">Transmembrane</keyword>
<evidence type="ECO:0000256" key="1">
    <source>
        <dbReference type="SAM" id="Phobius"/>
    </source>
</evidence>
<comment type="caution">
    <text evidence="2">The sequence shown here is derived from an EMBL/GenBank/DDBJ whole genome shotgun (WGS) entry which is preliminary data.</text>
</comment>
<feature type="transmembrane region" description="Helical" evidence="1">
    <location>
        <begin position="161"/>
        <end position="181"/>
    </location>
</feature>
<keyword evidence="3" id="KW-1185">Reference proteome</keyword>
<feature type="transmembrane region" description="Helical" evidence="1">
    <location>
        <begin position="187"/>
        <end position="205"/>
    </location>
</feature>
<reference evidence="2 3" key="1">
    <citation type="submission" date="2024-02" db="EMBL/GenBank/DDBJ databases">
        <title>Rubritalea halochordaticola NBRC 107102.</title>
        <authorList>
            <person name="Ichikawa N."/>
            <person name="Katano-Makiyama Y."/>
            <person name="Hidaka K."/>
        </authorList>
    </citation>
    <scope>NUCLEOTIDE SEQUENCE [LARGE SCALE GENOMIC DNA]</scope>
    <source>
        <strain evidence="2 3">NBRC 107102</strain>
    </source>
</reference>
<sequence>MALNRVLWNKLDSYSLDEVDSALKFSQRLARENQWDLAYTQRVIEEYKRFVYLSSEAGHMVTPSDEVDQVWHLHLCYTRSYWEELCQGVLGKPLHHGPTKGGNSERVKYHDLYERTLESYRKHFGTEPPADIWPPSKQRFACSHFQRVDAKTHFILPKRRVIQIALGSLGTLALAGCTSQLGFIDGLFPFIIIAIIFIGIISAISKAGKGGGGRRRGGRGRGGHHSGGGFFGSGCSGCSSHHDSHHDSDSGCSSSCSSGCGSSCGGGCGGGD</sequence>